<accession>A0A7W9W4C2</accession>
<evidence type="ECO:0008006" key="3">
    <source>
        <dbReference type="Google" id="ProtNLM"/>
    </source>
</evidence>
<dbReference type="RefSeq" id="WP_184191884.1">
    <property type="nucleotide sequence ID" value="NZ_JACHGW010000001.1"/>
</dbReference>
<sequence length="221" mass="25162">MSEERDASEGLARKARSEARLGETSVLLNEALPWIGRNGIRSPEEIAVRASALILVAVRAEICLSGQHQDTLAQDVLTKRNLWDSVTPRERAFLEKDEPTEHEALQFVWRYEGVLVLLWALGLAEELPYPTDICNVPWLAAFFRDHTVEMILAEARPRSEDELLDACDYIFRLHWAVRNAQFGGTAHPEGVDGGVVYERHYALNWLTRFFDAEWDDTDTPT</sequence>
<dbReference type="EMBL" id="JACHGW010000001">
    <property type="protein sequence ID" value="MBB6048363.1"/>
    <property type="molecule type" value="Genomic_DNA"/>
</dbReference>
<dbReference type="Proteomes" id="UP000520814">
    <property type="component" value="Unassembled WGS sequence"/>
</dbReference>
<name>A0A7W9W4C2_ARMRO</name>
<evidence type="ECO:0000313" key="1">
    <source>
        <dbReference type="EMBL" id="MBB6048363.1"/>
    </source>
</evidence>
<reference evidence="1 2" key="1">
    <citation type="submission" date="2020-08" db="EMBL/GenBank/DDBJ databases">
        <title>Genomic Encyclopedia of Type Strains, Phase IV (KMG-IV): sequencing the most valuable type-strain genomes for metagenomic binning, comparative biology and taxonomic classification.</title>
        <authorList>
            <person name="Goeker M."/>
        </authorList>
    </citation>
    <scope>NUCLEOTIDE SEQUENCE [LARGE SCALE GENOMIC DNA]</scope>
    <source>
        <strain evidence="1 2">DSM 23562</strain>
    </source>
</reference>
<evidence type="ECO:0000313" key="2">
    <source>
        <dbReference type="Proteomes" id="UP000520814"/>
    </source>
</evidence>
<keyword evidence="2" id="KW-1185">Reference proteome</keyword>
<dbReference type="AlphaFoldDB" id="A0A7W9W4C2"/>
<organism evidence="1 2">
    <name type="scientific">Armatimonas rosea</name>
    <dbReference type="NCBI Taxonomy" id="685828"/>
    <lineage>
        <taxon>Bacteria</taxon>
        <taxon>Bacillati</taxon>
        <taxon>Armatimonadota</taxon>
        <taxon>Armatimonadia</taxon>
        <taxon>Armatimonadales</taxon>
        <taxon>Armatimonadaceae</taxon>
        <taxon>Armatimonas</taxon>
    </lineage>
</organism>
<protein>
    <recommendedName>
        <fullName evidence="3">DUF4272 domain-containing protein</fullName>
    </recommendedName>
</protein>
<gene>
    <name evidence="1" type="ORF">HNQ39_000125</name>
</gene>
<comment type="caution">
    <text evidence="1">The sequence shown here is derived from an EMBL/GenBank/DDBJ whole genome shotgun (WGS) entry which is preliminary data.</text>
</comment>
<proteinExistence type="predicted"/>
<dbReference type="InterPro" id="IPR025368">
    <property type="entry name" value="DUF4272"/>
</dbReference>
<dbReference type="Pfam" id="PF14094">
    <property type="entry name" value="DUF4272"/>
    <property type="match status" value="1"/>
</dbReference>